<comment type="caution">
    <text evidence="1">The sequence shown here is derived from an EMBL/GenBank/DDBJ whole genome shotgun (WGS) entry which is preliminary data.</text>
</comment>
<accession>A0A5B7K707</accession>
<dbReference type="Proteomes" id="UP000324222">
    <property type="component" value="Unassembled WGS sequence"/>
</dbReference>
<dbReference type="AlphaFoldDB" id="A0A5B7K707"/>
<keyword evidence="2" id="KW-1185">Reference proteome</keyword>
<dbReference type="EMBL" id="VSRR010133340">
    <property type="protein sequence ID" value="MPD02840.1"/>
    <property type="molecule type" value="Genomic_DNA"/>
</dbReference>
<proteinExistence type="predicted"/>
<reference evidence="1 2" key="1">
    <citation type="submission" date="2019-05" db="EMBL/GenBank/DDBJ databases">
        <title>Another draft genome of Portunus trituberculatus and its Hox gene families provides insights of decapod evolution.</title>
        <authorList>
            <person name="Jeong J.-H."/>
            <person name="Song I."/>
            <person name="Kim S."/>
            <person name="Choi T."/>
            <person name="Kim D."/>
            <person name="Ryu S."/>
            <person name="Kim W."/>
        </authorList>
    </citation>
    <scope>NUCLEOTIDE SEQUENCE [LARGE SCALE GENOMIC DNA]</scope>
    <source>
        <tissue evidence="1">Muscle</tissue>
    </source>
</reference>
<protein>
    <submittedName>
        <fullName evidence="1">Uncharacterized protein</fullName>
    </submittedName>
</protein>
<evidence type="ECO:0000313" key="2">
    <source>
        <dbReference type="Proteomes" id="UP000324222"/>
    </source>
</evidence>
<gene>
    <name evidence="1" type="ORF">E2C01_098446</name>
</gene>
<evidence type="ECO:0000313" key="1">
    <source>
        <dbReference type="EMBL" id="MPD02840.1"/>
    </source>
</evidence>
<name>A0A5B7K707_PORTR</name>
<sequence>MVTGVLKNLLQHTGSRKHPGRYEHHRHSLAYCTVPPRDKQQSCTERRGCGGTFTFTIVLYLLRLDWIRVISVVR</sequence>
<organism evidence="1 2">
    <name type="scientific">Portunus trituberculatus</name>
    <name type="common">Swimming crab</name>
    <name type="synonym">Neptunus trituberculatus</name>
    <dbReference type="NCBI Taxonomy" id="210409"/>
    <lineage>
        <taxon>Eukaryota</taxon>
        <taxon>Metazoa</taxon>
        <taxon>Ecdysozoa</taxon>
        <taxon>Arthropoda</taxon>
        <taxon>Crustacea</taxon>
        <taxon>Multicrustacea</taxon>
        <taxon>Malacostraca</taxon>
        <taxon>Eumalacostraca</taxon>
        <taxon>Eucarida</taxon>
        <taxon>Decapoda</taxon>
        <taxon>Pleocyemata</taxon>
        <taxon>Brachyura</taxon>
        <taxon>Eubrachyura</taxon>
        <taxon>Portunoidea</taxon>
        <taxon>Portunidae</taxon>
        <taxon>Portuninae</taxon>
        <taxon>Portunus</taxon>
    </lineage>
</organism>